<organism evidence="5 6">
    <name type="scientific">Triparma verrucosa</name>
    <dbReference type="NCBI Taxonomy" id="1606542"/>
    <lineage>
        <taxon>Eukaryota</taxon>
        <taxon>Sar</taxon>
        <taxon>Stramenopiles</taxon>
        <taxon>Ochrophyta</taxon>
        <taxon>Bolidophyceae</taxon>
        <taxon>Parmales</taxon>
        <taxon>Triparmaceae</taxon>
        <taxon>Triparma</taxon>
    </lineage>
</organism>
<comment type="caution">
    <text evidence="5">The sequence shown here is derived from an EMBL/GenBank/DDBJ whole genome shotgun (WGS) entry which is preliminary data.</text>
</comment>
<feature type="region of interest" description="Disordered" evidence="4">
    <location>
        <begin position="704"/>
        <end position="742"/>
    </location>
</feature>
<dbReference type="PROSITE" id="PS50088">
    <property type="entry name" value="ANK_REPEAT"/>
    <property type="match status" value="2"/>
</dbReference>
<dbReference type="Pfam" id="PF00023">
    <property type="entry name" value="Ank"/>
    <property type="match status" value="1"/>
</dbReference>
<reference evidence="6" key="1">
    <citation type="journal article" date="2023" name="Commun. Biol.">
        <title>Genome analysis of Parmales, the sister group of diatoms, reveals the evolutionary specialization of diatoms from phago-mixotrophs to photoautotrophs.</title>
        <authorList>
            <person name="Ban H."/>
            <person name="Sato S."/>
            <person name="Yoshikawa S."/>
            <person name="Yamada K."/>
            <person name="Nakamura Y."/>
            <person name="Ichinomiya M."/>
            <person name="Sato N."/>
            <person name="Blanc-Mathieu R."/>
            <person name="Endo H."/>
            <person name="Kuwata A."/>
            <person name="Ogata H."/>
        </authorList>
    </citation>
    <scope>NUCLEOTIDE SEQUENCE [LARGE SCALE GENOMIC DNA]</scope>
    <source>
        <strain evidence="6">NIES 3699</strain>
    </source>
</reference>
<evidence type="ECO:0000313" key="6">
    <source>
        <dbReference type="Proteomes" id="UP001165160"/>
    </source>
</evidence>
<feature type="repeat" description="ANK" evidence="3">
    <location>
        <begin position="349"/>
        <end position="381"/>
    </location>
</feature>
<keyword evidence="2 3" id="KW-0040">ANK repeat</keyword>
<feature type="compositionally biased region" description="Basic and acidic residues" evidence="4">
    <location>
        <begin position="727"/>
        <end position="739"/>
    </location>
</feature>
<dbReference type="InterPro" id="IPR002110">
    <property type="entry name" value="Ankyrin_rpt"/>
</dbReference>
<accession>A0A9W7EM56</accession>
<dbReference type="SUPFAM" id="SSF48403">
    <property type="entry name" value="Ankyrin repeat"/>
    <property type="match status" value="1"/>
</dbReference>
<evidence type="ECO:0000256" key="2">
    <source>
        <dbReference type="ARBA" id="ARBA00023043"/>
    </source>
</evidence>
<dbReference type="SMART" id="SM00248">
    <property type="entry name" value="ANK"/>
    <property type="match status" value="2"/>
</dbReference>
<keyword evidence="6" id="KW-1185">Reference proteome</keyword>
<dbReference type="PROSITE" id="PS50297">
    <property type="entry name" value="ANK_REP_REGION"/>
    <property type="match status" value="1"/>
</dbReference>
<gene>
    <name evidence="5" type="ORF">TrVE_jg7708</name>
</gene>
<feature type="compositionally biased region" description="Basic and acidic residues" evidence="4">
    <location>
        <begin position="145"/>
        <end position="167"/>
    </location>
</feature>
<dbReference type="Gene3D" id="1.25.40.20">
    <property type="entry name" value="Ankyrin repeat-containing domain"/>
    <property type="match status" value="2"/>
</dbReference>
<name>A0A9W7EM56_9STRA</name>
<feature type="region of interest" description="Disordered" evidence="4">
    <location>
        <begin position="127"/>
        <end position="197"/>
    </location>
</feature>
<feature type="repeat" description="ANK" evidence="3">
    <location>
        <begin position="241"/>
        <end position="273"/>
    </location>
</feature>
<dbReference type="InterPro" id="IPR036770">
    <property type="entry name" value="Ankyrin_rpt-contain_sf"/>
</dbReference>
<dbReference type="PANTHER" id="PTHR24198">
    <property type="entry name" value="ANKYRIN REPEAT AND PROTEIN KINASE DOMAIN-CONTAINING PROTEIN"/>
    <property type="match status" value="1"/>
</dbReference>
<proteinExistence type="predicted"/>
<dbReference type="PANTHER" id="PTHR24198:SF165">
    <property type="entry name" value="ANKYRIN REPEAT-CONTAINING PROTEIN-RELATED"/>
    <property type="match status" value="1"/>
</dbReference>
<dbReference type="AlphaFoldDB" id="A0A9W7EM56"/>
<dbReference type="EMBL" id="BRXX01000035">
    <property type="protein sequence ID" value="GMH84228.1"/>
    <property type="molecule type" value="Genomic_DNA"/>
</dbReference>
<evidence type="ECO:0000256" key="3">
    <source>
        <dbReference type="PROSITE-ProRule" id="PRU00023"/>
    </source>
</evidence>
<sequence length="858" mass="96504">MSARDNMFDPDGSTKAAVDGINDAKEKQRHYFAYKEKFNVNDFQGLYHTHKISHNFPIPGTTLRKEQERIQFMKARGAMMDEEVKKITKNHEKLAKVKERKIRLATNLDFQSRVGDMIRRVGGVLESAQETVQGSPPKANPTAKRAGDGQRELSEGEKKAQEQKTKAALDAAGVGSEADDDSLATEGTGGAESRSLRTNETGFVPKYVPTFWRLVHAGKCNHVANYLSTGFPHIDGREPKFGNTVLISAIRKGDVDMVETLLRFNASTSIQNDMGDSPIHCAWRFWDRASEKLPVELGGDLEEDKAKVLKKVEEMETRAARKLEQEKATVAILRLLLSHGAQPNTRDGSGATALHDAARRGPIQAVKLLLQFGADSEMRNDSNQSAERCAIQQKQYEAVKLLKNWQQLLDPHSKAEFLSEWKSFLDDVDIPIVIPSSSAKRVLDDLMIMEHQDTLSRWKRVGMPVVDEIVSGPLQVPLEAKALIDPEKQKAMDGKKGRALKIKAKNEDHARVQRMLNDGRAAKEADSKLTVRERKVKRAKELIAERESNVTQTKRLPKEFNTLEVPLDYYLQGRVGGGFIERKAEGKKKLSKDELVGMGAKRKKVEDEKKRLYRMTVGKKRPDGVYDNFGVGRAYDQAPSIMDDRHRAAALQVKDDGKNLKNLTRASTSSIIGVPLKREKTAEEIDLERRRRTDVDKRIILRQRMSQREASQQNSAIEKFANSDPSSKLREEAARRRDPSISGALRKQFCDDQILPAIPPNPDVKHARALMEAGHELDELVDLMSLPSAQFEAMMLELEEQSLEQKEDISLEMKERGLIKFHVSTHTAKAKAANSRLSRIHKVIPEEPWSAIINAEYS</sequence>
<dbReference type="Proteomes" id="UP001165160">
    <property type="component" value="Unassembled WGS sequence"/>
</dbReference>
<protein>
    <submittedName>
        <fullName evidence="5">Uncharacterized protein</fullName>
    </submittedName>
</protein>
<evidence type="ECO:0000256" key="1">
    <source>
        <dbReference type="ARBA" id="ARBA00022737"/>
    </source>
</evidence>
<evidence type="ECO:0000256" key="4">
    <source>
        <dbReference type="SAM" id="MobiDB-lite"/>
    </source>
</evidence>
<keyword evidence="1" id="KW-0677">Repeat</keyword>
<dbReference type="Pfam" id="PF12796">
    <property type="entry name" value="Ank_2"/>
    <property type="match status" value="1"/>
</dbReference>
<evidence type="ECO:0000313" key="5">
    <source>
        <dbReference type="EMBL" id="GMH84228.1"/>
    </source>
</evidence>